<dbReference type="PANTHER" id="PTHR33376">
    <property type="match status" value="1"/>
</dbReference>
<feature type="signal peptide" evidence="2">
    <location>
        <begin position="1"/>
        <end position="22"/>
    </location>
</feature>
<keyword evidence="4" id="KW-1185">Reference proteome</keyword>
<dbReference type="InterPro" id="IPR038404">
    <property type="entry name" value="TRAP_DctP_sf"/>
</dbReference>
<dbReference type="InterPro" id="IPR018389">
    <property type="entry name" value="DctP_fam"/>
</dbReference>
<keyword evidence="1 2" id="KW-0732">Signal</keyword>
<feature type="chain" id="PRO_5047142448" evidence="2">
    <location>
        <begin position="23"/>
        <end position="338"/>
    </location>
</feature>
<dbReference type="PIRSF" id="PIRSF006470">
    <property type="entry name" value="DctB"/>
    <property type="match status" value="1"/>
</dbReference>
<accession>A0ABU9C9Y5</accession>
<evidence type="ECO:0000313" key="4">
    <source>
        <dbReference type="Proteomes" id="UP001379945"/>
    </source>
</evidence>
<gene>
    <name evidence="3" type="ORF">AACH00_16795</name>
</gene>
<dbReference type="InterPro" id="IPR004682">
    <property type="entry name" value="TRAP_DctP"/>
</dbReference>
<protein>
    <submittedName>
        <fullName evidence="3">TRAP transporter substrate-binding protein</fullName>
    </submittedName>
</protein>
<dbReference type="RefSeq" id="WP_341400332.1">
    <property type="nucleotide sequence ID" value="NZ_JBBUTI010000012.1"/>
</dbReference>
<organism evidence="3 4">
    <name type="scientific">Ideonella margarita</name>
    <dbReference type="NCBI Taxonomy" id="2984191"/>
    <lineage>
        <taxon>Bacteria</taxon>
        <taxon>Pseudomonadati</taxon>
        <taxon>Pseudomonadota</taxon>
        <taxon>Betaproteobacteria</taxon>
        <taxon>Burkholderiales</taxon>
        <taxon>Sphaerotilaceae</taxon>
        <taxon>Ideonella</taxon>
    </lineage>
</organism>
<evidence type="ECO:0000256" key="1">
    <source>
        <dbReference type="ARBA" id="ARBA00022729"/>
    </source>
</evidence>
<comment type="caution">
    <text evidence="3">The sequence shown here is derived from an EMBL/GenBank/DDBJ whole genome shotgun (WGS) entry which is preliminary data.</text>
</comment>
<dbReference type="Gene3D" id="3.40.190.170">
    <property type="entry name" value="Bacterial extracellular solute-binding protein, family 7"/>
    <property type="match status" value="1"/>
</dbReference>
<sequence length="338" mass="36575">MISFRFSTIAVALVCFVSAGMAADIEERNIKIGTTLAGDHPQVAALTKFGELLGQKSGGKLKVKIYPGGTLGNDVSMTAAVQGGVQEMAIPEASTLVGNPALKEFGLLNLPLLFKNSAEADKVLDGPFGKKLLDRLPQTGLIGLGIWENGFRHVTNSRHPINKVEDFAGLKIRVLQNPLMIDLFSTLGANAVPMPFPEVYPGLESKAVDGQENPFATIESSKFYEVNKHAVISGHVYSAWALIMGKKFWDKLSPVEQKLVRDAAAEATTYERTIMREFDRKALESVKAKGMQVTVLSDAERARMGEKLKPVTDKFTNQFGAAAAAELTAELARIRAGK</sequence>
<dbReference type="EMBL" id="JBBUTI010000012">
    <property type="protein sequence ID" value="MEK8048020.1"/>
    <property type="molecule type" value="Genomic_DNA"/>
</dbReference>
<dbReference type="Pfam" id="PF03480">
    <property type="entry name" value="DctP"/>
    <property type="match status" value="1"/>
</dbReference>
<proteinExistence type="predicted"/>
<dbReference type="CDD" id="cd13679">
    <property type="entry name" value="PBP2_TRAP_YiaO_like"/>
    <property type="match status" value="1"/>
</dbReference>
<evidence type="ECO:0000313" key="3">
    <source>
        <dbReference type="EMBL" id="MEK8048020.1"/>
    </source>
</evidence>
<dbReference type="NCBIfam" id="NF037995">
    <property type="entry name" value="TRAP_S1"/>
    <property type="match status" value="1"/>
</dbReference>
<dbReference type="NCBIfam" id="TIGR00787">
    <property type="entry name" value="dctP"/>
    <property type="match status" value="1"/>
</dbReference>
<name>A0ABU9C9Y5_9BURK</name>
<dbReference type="PANTHER" id="PTHR33376:SF2">
    <property type="entry name" value="DICARBOXYLATE-BINDING PERIPLASMIC PROTEIN"/>
    <property type="match status" value="1"/>
</dbReference>
<reference evidence="3 4" key="1">
    <citation type="submission" date="2024-04" db="EMBL/GenBank/DDBJ databases">
        <title>Novel species of the genus Ideonella isolated from streams.</title>
        <authorList>
            <person name="Lu H."/>
        </authorList>
    </citation>
    <scope>NUCLEOTIDE SEQUENCE [LARGE SCALE GENOMIC DNA]</scope>
    <source>
        <strain evidence="3 4">LYT19W</strain>
    </source>
</reference>
<dbReference type="Proteomes" id="UP001379945">
    <property type="component" value="Unassembled WGS sequence"/>
</dbReference>
<evidence type="ECO:0000256" key="2">
    <source>
        <dbReference type="SAM" id="SignalP"/>
    </source>
</evidence>